<protein>
    <recommendedName>
        <fullName evidence="4">Outer membrane efflux protein</fullName>
    </recommendedName>
</protein>
<feature type="chain" id="PRO_5003067143" description="Outer membrane efflux protein" evidence="1">
    <location>
        <begin position="22"/>
        <end position="178"/>
    </location>
</feature>
<dbReference type="EMBL" id="ADMT01000249">
    <property type="protein sequence ID" value="EFF81060.1"/>
    <property type="molecule type" value="Genomic_DNA"/>
</dbReference>
<gene>
    <name evidence="2" type="ORF">HMP0015_3462</name>
</gene>
<dbReference type="HOGENOM" id="CLU_1399854_0_0_6"/>
<evidence type="ECO:0008006" key="4">
    <source>
        <dbReference type="Google" id="ProtNLM"/>
    </source>
</evidence>
<evidence type="ECO:0000313" key="2">
    <source>
        <dbReference type="EMBL" id="EFF81060.1"/>
    </source>
</evidence>
<sequence length="178" mass="21105">MNIMLRLIPCLMVVWADFAFAQDCISLKKIEESRVETIEKAHQIESGSWFKEYIWDKSKFSAAYTYGSKRSFEDPNGKTWKDNSEHKGEMKLIYEIPLNIRYQNQKKLLTNDRLRQAALHKTQLDSDNAILEWRIANSMLERKKLDLLDRKDKLSFNEKKIAELEIEEAKYRVDKLVN</sequence>
<name>D4XUS0_ACIHA</name>
<evidence type="ECO:0000256" key="1">
    <source>
        <dbReference type="SAM" id="SignalP"/>
    </source>
</evidence>
<dbReference type="AlphaFoldDB" id="D4XUS0"/>
<proteinExistence type="predicted"/>
<reference evidence="3" key="1">
    <citation type="submission" date="2010-03" db="EMBL/GenBank/DDBJ databases">
        <title>Complete sequence of Mobiluncus curtisii ATCC 43063.</title>
        <authorList>
            <person name="Muzny D."/>
            <person name="Qin X."/>
            <person name="Deng J."/>
            <person name="Jiang H."/>
            <person name="Liu Y."/>
            <person name="Qu J."/>
            <person name="Song X.-Z."/>
            <person name="Zhang L."/>
            <person name="Thornton R."/>
            <person name="Coyle M."/>
            <person name="Francisco L."/>
            <person name="Jackson L."/>
            <person name="Javaid M."/>
            <person name="Korchina V."/>
            <person name="Kovar C."/>
            <person name="Mata R."/>
            <person name="Mathew T."/>
            <person name="Ngo R."/>
            <person name="Nguyen L."/>
            <person name="Nguyen N."/>
            <person name="Okwuonu G."/>
            <person name="Ongeri F."/>
            <person name="Pham C."/>
            <person name="Simmons D."/>
            <person name="Wilczek-Boney K."/>
            <person name="Hale W."/>
            <person name="Jakkamsetti A."/>
            <person name="Pham P."/>
            <person name="Ruth R."/>
            <person name="San Lucas F."/>
            <person name="Warren J."/>
            <person name="Zhang J."/>
            <person name="Zhao Z."/>
            <person name="Zhou C."/>
            <person name="Zhu D."/>
            <person name="Lee S."/>
            <person name="Bess C."/>
            <person name="Blankenburg K."/>
            <person name="Forbes L."/>
            <person name="Fu Q."/>
            <person name="Gubbala S."/>
            <person name="Hirani K."/>
            <person name="Jayaseelan J.C."/>
            <person name="Lara F."/>
            <person name="Munidasa M."/>
            <person name="Palculict T."/>
            <person name="Patil S."/>
            <person name="Pu L.-L."/>
            <person name="Saada N."/>
            <person name="Tang L."/>
            <person name="Weissenberger G."/>
            <person name="Zhu Y."/>
            <person name="Hemphill L."/>
            <person name="Shang Y."/>
            <person name="Youmans B."/>
            <person name="Ayvaz T."/>
            <person name="Ross M."/>
            <person name="Santibanez J."/>
            <person name="Aqrawi P."/>
            <person name="Gross S."/>
            <person name="Joshi V."/>
            <person name="Fowler G."/>
            <person name="Nazareth L."/>
            <person name="Reid J."/>
            <person name="Worley K."/>
            <person name="Petrosino J."/>
            <person name="Highlander S."/>
            <person name="Gibbs R."/>
            <person name="Gibbs R."/>
        </authorList>
    </citation>
    <scope>NUCLEOTIDE SEQUENCE [LARGE SCALE GENOMIC DNA]</scope>
    <source>
        <strain evidence="3">ATCC 19194</strain>
    </source>
</reference>
<evidence type="ECO:0000313" key="3">
    <source>
        <dbReference type="Proteomes" id="UP000003085"/>
    </source>
</evidence>
<accession>D4XUS0</accession>
<keyword evidence="1" id="KW-0732">Signal</keyword>
<feature type="signal peptide" evidence="1">
    <location>
        <begin position="1"/>
        <end position="21"/>
    </location>
</feature>
<comment type="caution">
    <text evidence="2">The sequence shown here is derived from an EMBL/GenBank/DDBJ whole genome shotgun (WGS) entry which is preliminary data.</text>
</comment>
<feature type="non-terminal residue" evidence="2">
    <location>
        <position position="178"/>
    </location>
</feature>
<dbReference type="Proteomes" id="UP000003085">
    <property type="component" value="Unassembled WGS sequence"/>
</dbReference>
<organism evidence="2 3">
    <name type="scientific">Acinetobacter haemolyticus ATCC 19194</name>
    <dbReference type="NCBI Taxonomy" id="707232"/>
    <lineage>
        <taxon>Bacteria</taxon>
        <taxon>Pseudomonadati</taxon>
        <taxon>Pseudomonadota</taxon>
        <taxon>Gammaproteobacteria</taxon>
        <taxon>Moraxellales</taxon>
        <taxon>Moraxellaceae</taxon>
        <taxon>Acinetobacter</taxon>
    </lineage>
</organism>
<dbReference type="RefSeq" id="WP_004642235.1">
    <property type="nucleotide sequence ID" value="NZ_GG770479.1"/>
</dbReference>